<feature type="region of interest" description="Disordered" evidence="6">
    <location>
        <begin position="1760"/>
        <end position="1842"/>
    </location>
</feature>
<reference evidence="10" key="2">
    <citation type="submission" date="2025-08" db="UniProtKB">
        <authorList>
            <consortium name="Ensembl"/>
        </authorList>
    </citation>
    <scope>IDENTIFICATION</scope>
</reference>
<evidence type="ECO:0000313" key="10">
    <source>
        <dbReference type="Ensembl" id="ENSSFOP00015012996.2"/>
    </source>
</evidence>
<evidence type="ECO:0000259" key="8">
    <source>
        <dbReference type="PROSITE" id="PS50003"/>
    </source>
</evidence>
<dbReference type="RefSeq" id="XP_018608950.2">
    <property type="nucleotide sequence ID" value="XM_018753434.2"/>
</dbReference>
<feature type="compositionally biased region" description="Polar residues" evidence="6">
    <location>
        <begin position="2175"/>
        <end position="2188"/>
    </location>
</feature>
<feature type="compositionally biased region" description="Low complexity" evidence="6">
    <location>
        <begin position="2051"/>
        <end position="2063"/>
    </location>
</feature>
<dbReference type="InterPro" id="IPR011993">
    <property type="entry name" value="PH-like_dom_sf"/>
</dbReference>
<dbReference type="InterPro" id="IPR001452">
    <property type="entry name" value="SH3_domain"/>
</dbReference>
<dbReference type="Pfam" id="PF00621">
    <property type="entry name" value="RhoGEF"/>
    <property type="match status" value="1"/>
</dbReference>
<feature type="region of interest" description="Disordered" evidence="6">
    <location>
        <begin position="1"/>
        <end position="29"/>
    </location>
</feature>
<feature type="domain" description="SH3" evidence="7">
    <location>
        <begin position="2691"/>
        <end position="2750"/>
    </location>
</feature>
<accession>A0A8C9RB25</accession>
<protein>
    <submittedName>
        <fullName evidence="10">Rho guanine nucleotide exchange factor (GEF) 4</fullName>
    </submittedName>
</protein>
<dbReference type="InterPro" id="IPR000219">
    <property type="entry name" value="DH_dom"/>
</dbReference>
<feature type="compositionally biased region" description="Polar residues" evidence="6">
    <location>
        <begin position="147"/>
        <end position="159"/>
    </location>
</feature>
<evidence type="ECO:0000256" key="2">
    <source>
        <dbReference type="ARBA" id="ARBA00022443"/>
    </source>
</evidence>
<evidence type="ECO:0000313" key="11">
    <source>
        <dbReference type="Proteomes" id="UP000694397"/>
    </source>
</evidence>
<organism evidence="10 11">
    <name type="scientific">Scleropages formosus</name>
    <name type="common">Asian bonytongue</name>
    <name type="synonym">Osteoglossum formosum</name>
    <dbReference type="NCBI Taxonomy" id="113540"/>
    <lineage>
        <taxon>Eukaryota</taxon>
        <taxon>Metazoa</taxon>
        <taxon>Chordata</taxon>
        <taxon>Craniata</taxon>
        <taxon>Vertebrata</taxon>
        <taxon>Euteleostomi</taxon>
        <taxon>Actinopterygii</taxon>
        <taxon>Neopterygii</taxon>
        <taxon>Teleostei</taxon>
        <taxon>Osteoglossocephala</taxon>
        <taxon>Osteoglossomorpha</taxon>
        <taxon>Osteoglossiformes</taxon>
        <taxon>Osteoglossidae</taxon>
        <taxon>Scleropages</taxon>
    </lineage>
</organism>
<dbReference type="Proteomes" id="UP000694397">
    <property type="component" value="Chromosome 3"/>
</dbReference>
<dbReference type="PROSITE" id="PS00741">
    <property type="entry name" value="DH_1"/>
    <property type="match status" value="1"/>
</dbReference>
<dbReference type="PANTHER" id="PTHR47544:SF3">
    <property type="entry name" value="RHO GUANINE NUCLEOTIDE EXCHANGE FACTOR 4 ISOFORM X1"/>
    <property type="match status" value="1"/>
</dbReference>
<dbReference type="InterPro" id="IPR001331">
    <property type="entry name" value="GDS_CDC24_CS"/>
</dbReference>
<dbReference type="InterPro" id="IPR055251">
    <property type="entry name" value="SOS1_NGEF_PH"/>
</dbReference>
<dbReference type="GO" id="GO:0005085">
    <property type="term" value="F:guanyl-nucleotide exchange factor activity"/>
    <property type="evidence" value="ECO:0007669"/>
    <property type="project" value="UniProtKB-KW"/>
</dbReference>
<feature type="domain" description="DH" evidence="9">
    <location>
        <begin position="2786"/>
        <end position="2970"/>
    </location>
</feature>
<feature type="region of interest" description="Disordered" evidence="6">
    <location>
        <begin position="241"/>
        <end position="267"/>
    </location>
</feature>
<dbReference type="Pfam" id="PF00018">
    <property type="entry name" value="SH3_1"/>
    <property type="match status" value="1"/>
</dbReference>
<feature type="domain" description="PH" evidence="8">
    <location>
        <begin position="3001"/>
        <end position="3109"/>
    </location>
</feature>
<reference evidence="10" key="3">
    <citation type="submission" date="2025-09" db="UniProtKB">
        <authorList>
            <consortium name="Ensembl"/>
        </authorList>
    </citation>
    <scope>IDENTIFICATION</scope>
</reference>
<evidence type="ECO:0000259" key="9">
    <source>
        <dbReference type="PROSITE" id="PS50010"/>
    </source>
</evidence>
<keyword evidence="3" id="KW-0963">Cytoplasm</keyword>
<feature type="region of interest" description="Disordered" evidence="6">
    <location>
        <begin position="2500"/>
        <end position="2537"/>
    </location>
</feature>
<dbReference type="Gene3D" id="2.30.30.40">
    <property type="entry name" value="SH3 Domains"/>
    <property type="match status" value="1"/>
</dbReference>
<feature type="region of interest" description="Disordered" evidence="6">
    <location>
        <begin position="2175"/>
        <end position="2214"/>
    </location>
</feature>
<dbReference type="PROSITE" id="PS50002">
    <property type="entry name" value="SH3"/>
    <property type="match status" value="1"/>
</dbReference>
<dbReference type="CDD" id="cd00160">
    <property type="entry name" value="RhoGEF"/>
    <property type="match status" value="1"/>
</dbReference>
<feature type="compositionally biased region" description="Basic and acidic residues" evidence="6">
    <location>
        <begin position="2330"/>
        <end position="2349"/>
    </location>
</feature>
<dbReference type="Gene3D" id="2.30.29.30">
    <property type="entry name" value="Pleckstrin-homology domain (PH domain)/Phosphotyrosine-binding domain (PTB)"/>
    <property type="match status" value="1"/>
</dbReference>
<keyword evidence="2 5" id="KW-0728">SH3 domain</keyword>
<gene>
    <name evidence="10" type="primary">arhgef4</name>
</gene>
<feature type="region of interest" description="Disordered" evidence="6">
    <location>
        <begin position="2034"/>
        <end position="2080"/>
    </location>
</feature>
<feature type="compositionally biased region" description="Acidic residues" evidence="6">
    <location>
        <begin position="79"/>
        <end position="97"/>
    </location>
</feature>
<dbReference type="SUPFAM" id="SSF48065">
    <property type="entry name" value="DBL homology domain (DH-domain)"/>
    <property type="match status" value="1"/>
</dbReference>
<dbReference type="CTD" id="50649"/>
<feature type="compositionally biased region" description="Basic and acidic residues" evidence="6">
    <location>
        <begin position="1805"/>
        <end position="1822"/>
    </location>
</feature>
<dbReference type="SMART" id="SM00326">
    <property type="entry name" value="SH3"/>
    <property type="match status" value="1"/>
</dbReference>
<comment type="subcellular location">
    <subcellularLocation>
        <location evidence="1">Cytoplasm</location>
    </subcellularLocation>
</comment>
<dbReference type="KEGG" id="sfm:108935123"/>
<feature type="compositionally biased region" description="Basic and acidic residues" evidence="6">
    <location>
        <begin position="2264"/>
        <end position="2277"/>
    </location>
</feature>
<dbReference type="SUPFAM" id="SSF50044">
    <property type="entry name" value="SH3-domain"/>
    <property type="match status" value="1"/>
</dbReference>
<dbReference type="InterPro" id="IPR035899">
    <property type="entry name" value="DBL_dom_sf"/>
</dbReference>
<dbReference type="Gene3D" id="1.20.900.10">
    <property type="entry name" value="Dbl homology (DH) domain"/>
    <property type="match status" value="1"/>
</dbReference>
<dbReference type="SMART" id="SM00325">
    <property type="entry name" value="RhoGEF"/>
    <property type="match status" value="1"/>
</dbReference>
<dbReference type="Pfam" id="PF22697">
    <property type="entry name" value="SOS1_NGEF_PH"/>
    <property type="match status" value="1"/>
</dbReference>
<dbReference type="PROSITE" id="PS50010">
    <property type="entry name" value="DH_2"/>
    <property type="match status" value="1"/>
</dbReference>
<evidence type="ECO:0000256" key="3">
    <source>
        <dbReference type="ARBA" id="ARBA00022490"/>
    </source>
</evidence>
<feature type="compositionally biased region" description="Basic and acidic residues" evidence="6">
    <location>
        <begin position="1772"/>
        <end position="1785"/>
    </location>
</feature>
<feature type="region of interest" description="Disordered" evidence="6">
    <location>
        <begin position="1471"/>
        <end position="1506"/>
    </location>
</feature>
<feature type="compositionally biased region" description="Basic and acidic residues" evidence="6">
    <location>
        <begin position="160"/>
        <end position="177"/>
    </location>
</feature>
<feature type="region of interest" description="Disordered" evidence="6">
    <location>
        <begin position="73"/>
        <end position="179"/>
    </location>
</feature>
<sequence>MMMMMDRSGDDSGDSSSEGGQEDELPAGGLDHVRMHLTCLPERYMRAKFTLSAYLLCWTVLRLWQRLRCSNSVSQAPEAPEDSANDTECLEDPEPQDWADAGQETTEEYFDTHSSHSDTFSDLIPDSETILPAGWPLEPTKREPQGRLSSSNDPGNTHPSRPEEEAPLEHHRVEPHSHAAQQCLPSTCLLVTHEWPGPSRTQEAISNVPKTLPLEGELPSPSKSVVLQVLSVPSRKEECPVTEPLCESTETGLTPGGLHSGKGSVSETEEEQLQCIFTPTHNIHQRPDPLEVCKLISNPMESLTEDRDGHSRTGHRATSEEWHGNWAEENIAADTWRGSHVQTRSEIQVDTGAQVQPGTEEMVVEIQTDVDICTDYNAEQVVLESKSSTWVGVQPGFEETQVTKLDTKNCAQSATEEMVLETMSLETLHNTSSGRQSSTEAEVLESQTDVAVSIDLDNEKIVLETQLSACVPSGTEETVSEVQVNTHTCVQSTTEEGVLENHTNADIDIKSDAEETASETQFIVGSYLQSGIERTVPVIQLDTRHLDNTCIQSVNEKQVFETCSDVDTFLESNAEEIVLETCPTSCVPSGAKEPVSEVHLGTIACVQSTTDERFLQHQASIATCREWDTEEPALETLPSLSSCVQPETGETSPEIQLDTSTSGCFGTDERSTWIPNTCLESSTVGDVAESQLTDLCAQSGAGINVSGVELRTNTCEKSFTKADILYCQTFISTCAESSTMEGDLKTQTGTKVSVTTAAEEPGYIARILGATKECVADTQPCGPMEDVSVIETRSSGHVLSGTEEDELVTRAHSDSCVSSGLEEGVSVAQVDATVSVTSVADEPECIACTPDGSKECVVETQPCVLSGPEDDVLVSETHSSACVLSSIEDDDLDNQKHSICVPCGTGEDELVTQTRVDSCTLLGSEEDVSVSKTYPNAGVISGTEGDELVTQSHPDSCVLSCPGEDVSAAQLDTNVSVISATDGAGYIALTADGEKECVADTQPCALSAPEKDVFESPQDGFVSVIAGTGQSDYAASQLSNGGVIEIQHLSNACMPSGAEEHILATQTHSSTHILSDKEEDELVNQRHSDSCVFSGLEENVSVNQLDTHVSVISATDEPEYIACTAGETNECVVHTQPCAPSDLEEVVSIAQKQSDVCVLSSAVEDDSETQTPLVSSVPCGTEEDYLVTQTHSDSCVLSGAEEDVSVAHVETNVSVTSVADEPEYIACAPGGAKECVVDAQPCVLSGPEDDVLVSETHSTAHVLSSIAEDVLITQTHSVSNVPCSIQEDDVVTQTHSDSCVRSGPEEDVSAVQPDKVVSVMSVADEPECIACVPGGTMECVVDTQPCVLSSPVEDVSVSQTHPDQCIVSCTEKDVFESQMHTSIPEESNSTASVLFEGEVPATQHLYSVCLLSGTQEALEETQTLSSTCLLAGTERAVPEAQPSHNGCVEGRAEELLKENMPTSHKDWEVMFSPSTGPMASTELERETSTWEEKRESGTRLLEDQGERSVGCVPERYTENTLTSYPEFQTCYGVGPNNSETMEELIPCHADTTESTVELSGDHQLNVTYSDLSHSDTGYETSQASTETPISSNHLKSCGADLTIDTYPSYKDTVQIYPSELDNIKKLGMECVLGASSQLCTQVESHFKDLEDNCVSQEHYTLECKWHSDTNNNTKAALNSLSPPDDFPTVQYQGVTEEPGDLLSREDTSAPKLSTLLQDSQSALRHRVELENSRSDIVNQEPSWTHENSVWRLIINSSKGSQVGNHPSEFEEPERFGAKVQQKEVDDPVDTTVNPASYSYVLPSHTDMESEEKAAPNHTERSKGSVSSRDLLQDQLDPKSSGDKEYGFFSCHSEARGTLADTVLMVEKELVIDKPHVEIYCNSETGHCTIPPQTCSQSHEYNTKIISYPYPEGNFLSGSNLEPILELDRCQDSPFTLESESNVKERKTSFLENAVEEGNSIIDQGQTSMLLASCIPHPSSSVVGDSSASRTVDASPCRNTECPPVSRTLVQDMSKMRSHLPDINTSDGKCITEAEQVQDPDSTNSDVGIDESLSSHPRSNSSLRKSVKNKESKTASTMKSSKFSVFTRMPSFRKGKTQTRERKGEDQEVLKEARMSVGASKPHSPLCQAHLSQSMDHLRDVGRQPEYLDDDVLEAGVYPSRTSVRRHNVDGIGLQPSISHTQDISQPSLQGHGGRDVACSPTLEGRSPRRSKSIDNLNLRMRLALAHKSLSSLFESRSSDKENADLCPGPKHEQLMTGSPQAEGKQAKEVEVLKRTMSDPDGSSARAAQRVARDRLSLQGSPTNLQSNLRAPFHTDPLNKKAVARQFSEGSNERRSQDMRRSKLPDDRTRASHHPPCDSHILSLKDSSPLSPTNCTSMATLAHQHAPSWARSLGSFEGIEVPLRPMSPKPQSPRSWNHRRSFRCPSRGFATSLTSLGQGVSVEGLCEPPERPRTHKPRTSQMASAHLVDMEHQRENSDLGSHCQDLLTTSMSVNDFELKHDGGTAACRTPEKQQREAGSAPRVRGREQRSPGQRPLSELSGWTASLWVAGRRKGPGGPLRSCSDDLCIETERNRKKRLLRSGLGSLSRLTAPLPEELDKGQDHRSISSPQDFSALPPRELFFSQSTPVGLDCVGWPRRASYPAVVIPDGTLDRGEDMGSEEDLYEELRGSGHRFGHPGGGGEQLAINELISDGSVCAEALWDHVTMDDQELGFKAGDVIEVVDATNKEWWWGRILDSEGWFPASFVRLRVNQDEPMEEYVAKLEGSREEESGVPHLLGPGLPCKEQMRTNVINEIMSTERDYIKHLKDICEGYIKQCRKRTDMFTEEQLRTIFGNIEDIYRFQKKFLKGLEKKYNKEQPHLSEIGSCFLENQTDFQIYSEYCNNHPNACVQLSKLIKINKYLFFFEACRLLQKMIDISLDGFLLTPVQKICKYPLQLAELLKYTNPQHRDYKDVEAALNAMKNVARLINERKRRLENIDKIAQWQSSIEDWEGEDVLTRSSDLIFSGELTKISQPQAKSQQRMFFLFDHQMVYCKKDLLRRDILYYKGRVDMDQMEVVDLEDGKDKDFNVSVRNALKLRSTVPGGEVHLLCAKKPEQKQRWLRAFADERRQVQHDRETGFAITEVQKKQAMLNAGKSHPVGKPKAVTRPYYEFLLRQKHPTLPTSLPQQQVFMLAEPKRKTSNFWQNIGRLTPFRK</sequence>
<reference evidence="10 11" key="1">
    <citation type="submission" date="2019-04" db="EMBL/GenBank/DDBJ databases">
        <authorList>
            <consortium name="Wellcome Sanger Institute Data Sharing"/>
        </authorList>
    </citation>
    <scope>NUCLEOTIDE SEQUENCE [LARGE SCALE GENOMIC DNA]</scope>
</reference>
<feature type="compositionally biased region" description="Polar residues" evidence="6">
    <location>
        <begin position="2297"/>
        <end position="2308"/>
    </location>
</feature>
<dbReference type="FunFam" id="1.20.900.10:FF:000002">
    <property type="entry name" value="Rho guanine nucleotide exchange factor 9"/>
    <property type="match status" value="1"/>
</dbReference>
<dbReference type="OrthoDB" id="6152532at2759"/>
<name>A0A8C9RB25_SCLFO</name>
<dbReference type="InterPro" id="IPR036028">
    <property type="entry name" value="SH3-like_dom_sf"/>
</dbReference>
<proteinExistence type="predicted"/>
<keyword evidence="4" id="KW-0344">Guanine-nucleotide releasing factor</keyword>
<dbReference type="InterPro" id="IPR001849">
    <property type="entry name" value="PH_domain"/>
</dbReference>
<evidence type="ECO:0000256" key="4">
    <source>
        <dbReference type="ARBA" id="ARBA00022658"/>
    </source>
</evidence>
<dbReference type="SUPFAM" id="SSF50729">
    <property type="entry name" value="PH domain-like"/>
    <property type="match status" value="1"/>
</dbReference>
<feature type="compositionally biased region" description="Basic and acidic residues" evidence="6">
    <location>
        <begin position="2236"/>
        <end position="2253"/>
    </location>
</feature>
<dbReference type="GO" id="GO:0035556">
    <property type="term" value="P:intracellular signal transduction"/>
    <property type="evidence" value="ECO:0007669"/>
    <property type="project" value="InterPro"/>
</dbReference>
<dbReference type="CDD" id="cd11973">
    <property type="entry name" value="SH3_ASEF"/>
    <property type="match status" value="1"/>
</dbReference>
<dbReference type="SMART" id="SM00233">
    <property type="entry name" value="PH"/>
    <property type="match status" value="1"/>
</dbReference>
<dbReference type="PROSITE" id="PS50003">
    <property type="entry name" value="PH_DOMAIN"/>
    <property type="match status" value="1"/>
</dbReference>
<evidence type="ECO:0000256" key="5">
    <source>
        <dbReference type="PROSITE-ProRule" id="PRU00192"/>
    </source>
</evidence>
<evidence type="ECO:0000256" key="1">
    <source>
        <dbReference type="ARBA" id="ARBA00004496"/>
    </source>
</evidence>
<evidence type="ECO:0000259" key="7">
    <source>
        <dbReference type="PROSITE" id="PS50002"/>
    </source>
</evidence>
<dbReference type="GeneTree" id="ENSGT00940000160622"/>
<keyword evidence="11" id="KW-1185">Reference proteome</keyword>
<dbReference type="GeneID" id="108935123"/>
<evidence type="ECO:0000256" key="6">
    <source>
        <dbReference type="SAM" id="MobiDB-lite"/>
    </source>
</evidence>
<dbReference type="PANTHER" id="PTHR47544">
    <property type="entry name" value="RHO GUANINE NUCLEOTIDE EXCHANGE FACTOR 4"/>
    <property type="match status" value="1"/>
</dbReference>
<dbReference type="CDD" id="cd01224">
    <property type="entry name" value="PH_Collybistin_ASEF"/>
    <property type="match status" value="1"/>
</dbReference>
<dbReference type="Ensembl" id="ENSSFOT00015013160.2">
    <property type="protein sequence ID" value="ENSSFOP00015012996.2"/>
    <property type="gene ID" value="ENSSFOG00015008388.2"/>
</dbReference>
<dbReference type="GO" id="GO:0005737">
    <property type="term" value="C:cytoplasm"/>
    <property type="evidence" value="ECO:0007669"/>
    <property type="project" value="UniProtKB-SubCell"/>
</dbReference>
<feature type="region of interest" description="Disordered" evidence="6">
    <location>
        <begin position="2233"/>
        <end position="2369"/>
    </location>
</feature>
<feature type="compositionally biased region" description="Basic and acidic residues" evidence="6">
    <location>
        <begin position="1482"/>
        <end position="1506"/>
    </location>
</feature>